<dbReference type="KEGG" id="mng:MNEG_3687"/>
<organism evidence="2 3">
    <name type="scientific">Monoraphidium neglectum</name>
    <dbReference type="NCBI Taxonomy" id="145388"/>
    <lineage>
        <taxon>Eukaryota</taxon>
        <taxon>Viridiplantae</taxon>
        <taxon>Chlorophyta</taxon>
        <taxon>core chlorophytes</taxon>
        <taxon>Chlorophyceae</taxon>
        <taxon>CS clade</taxon>
        <taxon>Sphaeropleales</taxon>
        <taxon>Selenastraceae</taxon>
        <taxon>Monoraphidium</taxon>
    </lineage>
</organism>
<accession>A0A0D2NGW9</accession>
<gene>
    <name evidence="2" type="ORF">MNEG_3687</name>
</gene>
<dbReference type="AlphaFoldDB" id="A0A0D2NGW9"/>
<feature type="signal peptide" evidence="1">
    <location>
        <begin position="1"/>
        <end position="30"/>
    </location>
</feature>
<evidence type="ECO:0000313" key="3">
    <source>
        <dbReference type="Proteomes" id="UP000054498"/>
    </source>
</evidence>
<keyword evidence="3" id="KW-1185">Reference proteome</keyword>
<reference evidence="2 3" key="1">
    <citation type="journal article" date="2013" name="BMC Genomics">
        <title>Reconstruction of the lipid metabolism for the microalga Monoraphidium neglectum from its genome sequence reveals characteristics suitable for biofuel production.</title>
        <authorList>
            <person name="Bogen C."/>
            <person name="Al-Dilaimi A."/>
            <person name="Albersmeier A."/>
            <person name="Wichmann J."/>
            <person name="Grundmann M."/>
            <person name="Rupp O."/>
            <person name="Lauersen K.J."/>
            <person name="Blifernez-Klassen O."/>
            <person name="Kalinowski J."/>
            <person name="Goesmann A."/>
            <person name="Mussgnug J.H."/>
            <person name="Kruse O."/>
        </authorList>
    </citation>
    <scope>NUCLEOTIDE SEQUENCE [LARGE SCALE GENOMIC DNA]</scope>
    <source>
        <strain evidence="2 3">SAG 48.87</strain>
    </source>
</reference>
<keyword evidence="1" id="KW-0732">Signal</keyword>
<feature type="chain" id="PRO_5002265440" evidence="1">
    <location>
        <begin position="31"/>
        <end position="157"/>
    </location>
</feature>
<dbReference type="GeneID" id="25736565"/>
<protein>
    <submittedName>
        <fullName evidence="2">Uncharacterized protein</fullName>
    </submittedName>
</protein>
<name>A0A0D2NGW9_9CHLO</name>
<proteinExistence type="predicted"/>
<dbReference type="RefSeq" id="XP_013903295.1">
    <property type="nucleotide sequence ID" value="XM_014047841.1"/>
</dbReference>
<evidence type="ECO:0000256" key="1">
    <source>
        <dbReference type="SAM" id="SignalP"/>
    </source>
</evidence>
<dbReference type="EMBL" id="KK100695">
    <property type="protein sequence ID" value="KIZ04276.1"/>
    <property type="molecule type" value="Genomic_DNA"/>
</dbReference>
<dbReference type="Proteomes" id="UP000054498">
    <property type="component" value="Unassembled WGS sequence"/>
</dbReference>
<evidence type="ECO:0000313" key="2">
    <source>
        <dbReference type="EMBL" id="KIZ04276.1"/>
    </source>
</evidence>
<sequence length="157" mass="15837">MSAIARSSSFAVSLAAAALLLLLAADTAMATSPSFDMMDSPASRQLLAAKKNKTASAAPKVKANVTAAAATPRKRFSRDSLVASDATWTASVAFNLAKATIQLVQPLVAAAEGGAIKIDAVSLVNLGQLLSQLAAAGTDLASKVTKIVADAANPIDE</sequence>